<evidence type="ECO:0000313" key="2">
    <source>
        <dbReference type="Proteomes" id="UP000265631"/>
    </source>
</evidence>
<name>A0A395M4C3_9HYPO</name>
<dbReference type="AlphaFoldDB" id="A0A395M4C3"/>
<dbReference type="Proteomes" id="UP000265631">
    <property type="component" value="Unassembled WGS sequence"/>
</dbReference>
<gene>
    <name evidence="1" type="ORF">FIE12Z_13060</name>
</gene>
<evidence type="ECO:0000313" key="1">
    <source>
        <dbReference type="EMBL" id="RFN40364.1"/>
    </source>
</evidence>
<accession>A0A395M4C3</accession>
<comment type="caution">
    <text evidence="1">The sequence shown here is derived from an EMBL/GenBank/DDBJ whole genome shotgun (WGS) entry which is preliminary data.</text>
</comment>
<keyword evidence="2" id="KW-1185">Reference proteome</keyword>
<reference evidence="1 2" key="1">
    <citation type="journal article" date="2018" name="PLoS Pathog.">
        <title>Evolution of structural diversity of trichothecenes, a family of toxins produced by plant pathogenic and entomopathogenic fungi.</title>
        <authorList>
            <person name="Proctor R.H."/>
            <person name="McCormick S.P."/>
            <person name="Kim H.S."/>
            <person name="Cardoza R.E."/>
            <person name="Stanley A.M."/>
            <person name="Lindo L."/>
            <person name="Kelly A."/>
            <person name="Brown D.W."/>
            <person name="Lee T."/>
            <person name="Vaughan M.M."/>
            <person name="Alexander N.J."/>
            <person name="Busman M."/>
            <person name="Gutierrez S."/>
        </authorList>
    </citation>
    <scope>NUCLEOTIDE SEQUENCE [LARGE SCALE GENOMIC DNA]</scope>
    <source>
        <strain evidence="1 2">NRRL 13405</strain>
    </source>
</reference>
<organism evidence="1 2">
    <name type="scientific">Fusarium flagelliforme</name>
    <dbReference type="NCBI Taxonomy" id="2675880"/>
    <lineage>
        <taxon>Eukaryota</taxon>
        <taxon>Fungi</taxon>
        <taxon>Dikarya</taxon>
        <taxon>Ascomycota</taxon>
        <taxon>Pezizomycotina</taxon>
        <taxon>Sordariomycetes</taxon>
        <taxon>Hypocreomycetidae</taxon>
        <taxon>Hypocreales</taxon>
        <taxon>Nectriaceae</taxon>
        <taxon>Fusarium</taxon>
        <taxon>Fusarium incarnatum-equiseti species complex</taxon>
    </lineage>
</organism>
<proteinExistence type="predicted"/>
<sequence length="95" mass="11250">MHSKLAKRVCKALAASTPAQKKIARLMRDTLKTYCDSRTKDDLDKFNRLRRFFQRAKEKENAFKIEQQKFHAELEDMARKASEVRYRRGITDSKV</sequence>
<dbReference type="EMBL" id="PXXK01000983">
    <property type="protein sequence ID" value="RFN40364.1"/>
    <property type="molecule type" value="Genomic_DNA"/>
</dbReference>
<protein>
    <submittedName>
        <fullName evidence="1">Uncharacterized protein</fullName>
    </submittedName>
</protein>